<keyword evidence="5" id="KW-0808">Transferase</keyword>
<keyword evidence="8" id="KW-0809">Transit peptide</keyword>
<sequence length="326" mass="36404">MMENQIGWCKCKGPRNHPWLAHTSSMMITTTRFDPVAYVSVPLLLTPTIRPTFNSPFSSKLKPTSLFTSSSFSLFSPFSTPPRSTMLHHDPFVSDVYATALSGVVAMSFLRFWQETAKCGLFDQKLNRKLVHISIGLIFMLCWPLFSTDYWASFLAALIPGLNIFRMLVTGLGLWKDEATVRSMSRFGDHRELLKGPLYYAATITFAAIMYWRTSPISISAICNLCAGDGMADIVGRRFGGKKIPYNKNKSYAGSIAMTSAGFLTSIGFMWYFSSFGFIERNWNLVLRFLIVSIVSALVESHPISAELDDNLTVPLTSILVGSIIF</sequence>
<feature type="transmembrane region" description="Helical" evidence="11">
    <location>
        <begin position="285"/>
        <end position="304"/>
    </location>
</feature>
<evidence type="ECO:0000256" key="10">
    <source>
        <dbReference type="ARBA" id="ARBA00023136"/>
    </source>
</evidence>
<comment type="caution">
    <text evidence="12">The sequence shown here is derived from an EMBL/GenBank/DDBJ whole genome shotgun (WGS) entry which is preliminary data.</text>
</comment>
<feature type="transmembrane region" description="Helical" evidence="11">
    <location>
        <begin position="152"/>
        <end position="175"/>
    </location>
</feature>
<evidence type="ECO:0000256" key="2">
    <source>
        <dbReference type="ARBA" id="ARBA00010794"/>
    </source>
</evidence>
<evidence type="ECO:0000256" key="6">
    <source>
        <dbReference type="ARBA" id="ARBA00022692"/>
    </source>
</evidence>
<dbReference type="PANTHER" id="PTHR32523">
    <property type="entry name" value="PHYTOL KINASE 1, CHLOROPLASTIC"/>
    <property type="match status" value="1"/>
</dbReference>
<comment type="subcellular location">
    <subcellularLocation>
        <location evidence="1">Plastid</location>
        <location evidence="1">Chloroplast membrane</location>
        <topology evidence="1">Multi-pass membrane protein</topology>
    </subcellularLocation>
</comment>
<dbReference type="EMBL" id="JAYKXN010000003">
    <property type="protein sequence ID" value="KAK7301705.1"/>
    <property type="molecule type" value="Genomic_DNA"/>
</dbReference>
<evidence type="ECO:0000256" key="3">
    <source>
        <dbReference type="ARBA" id="ARBA00022528"/>
    </source>
</evidence>
<keyword evidence="10 11" id="KW-0472">Membrane</keyword>
<keyword evidence="6 11" id="KW-0812">Transmembrane</keyword>
<evidence type="ECO:0000256" key="11">
    <source>
        <dbReference type="SAM" id="Phobius"/>
    </source>
</evidence>
<dbReference type="Proteomes" id="UP001359559">
    <property type="component" value="Unassembled WGS sequence"/>
</dbReference>
<dbReference type="GO" id="GO:0016301">
    <property type="term" value="F:kinase activity"/>
    <property type="evidence" value="ECO:0007669"/>
    <property type="project" value="UniProtKB-KW"/>
</dbReference>
<evidence type="ECO:0000313" key="12">
    <source>
        <dbReference type="EMBL" id="KAK7301705.1"/>
    </source>
</evidence>
<organism evidence="12 13">
    <name type="scientific">Clitoria ternatea</name>
    <name type="common">Butterfly pea</name>
    <dbReference type="NCBI Taxonomy" id="43366"/>
    <lineage>
        <taxon>Eukaryota</taxon>
        <taxon>Viridiplantae</taxon>
        <taxon>Streptophyta</taxon>
        <taxon>Embryophyta</taxon>
        <taxon>Tracheophyta</taxon>
        <taxon>Spermatophyta</taxon>
        <taxon>Magnoliopsida</taxon>
        <taxon>eudicotyledons</taxon>
        <taxon>Gunneridae</taxon>
        <taxon>Pentapetalae</taxon>
        <taxon>rosids</taxon>
        <taxon>fabids</taxon>
        <taxon>Fabales</taxon>
        <taxon>Fabaceae</taxon>
        <taxon>Papilionoideae</taxon>
        <taxon>50 kb inversion clade</taxon>
        <taxon>NPAAA clade</taxon>
        <taxon>indigoferoid/millettioid clade</taxon>
        <taxon>Phaseoleae</taxon>
        <taxon>Clitoria</taxon>
    </lineage>
</organism>
<dbReference type="AlphaFoldDB" id="A0AAN9JM12"/>
<name>A0AAN9JM12_CLITE</name>
<evidence type="ECO:0000256" key="5">
    <source>
        <dbReference type="ARBA" id="ARBA00022679"/>
    </source>
</evidence>
<accession>A0AAN9JM12</accession>
<keyword evidence="3" id="KW-0150">Chloroplast</keyword>
<keyword evidence="4" id="KW-0934">Plastid</keyword>
<reference evidence="12 13" key="1">
    <citation type="submission" date="2024-01" db="EMBL/GenBank/DDBJ databases">
        <title>The genomes of 5 underutilized Papilionoideae crops provide insights into root nodulation and disease resistance.</title>
        <authorList>
            <person name="Yuan L."/>
        </authorList>
    </citation>
    <scope>NUCLEOTIDE SEQUENCE [LARGE SCALE GENOMIC DNA]</scope>
    <source>
        <strain evidence="12">LY-2023</strain>
        <tissue evidence="12">Leaf</tissue>
    </source>
</reference>
<gene>
    <name evidence="12" type="ORF">RJT34_12577</name>
</gene>
<keyword evidence="7" id="KW-0418">Kinase</keyword>
<feature type="transmembrane region" description="Helical" evidence="11">
    <location>
        <begin position="130"/>
        <end position="146"/>
    </location>
</feature>
<dbReference type="PANTHER" id="PTHR32523:SF7">
    <property type="entry name" value="FARNESOL KINASE, CHLOROPLASTIC"/>
    <property type="match status" value="1"/>
</dbReference>
<feature type="transmembrane region" description="Helical" evidence="11">
    <location>
        <begin position="92"/>
        <end position="110"/>
    </location>
</feature>
<comment type="similarity">
    <text evidence="2">Belongs to the polyprenol kinase family.</text>
</comment>
<keyword evidence="9 11" id="KW-1133">Transmembrane helix</keyword>
<feature type="transmembrane region" description="Helical" evidence="11">
    <location>
        <begin position="252"/>
        <end position="273"/>
    </location>
</feature>
<evidence type="ECO:0000313" key="13">
    <source>
        <dbReference type="Proteomes" id="UP001359559"/>
    </source>
</evidence>
<protein>
    <submittedName>
        <fullName evidence="12">Uncharacterized protein</fullName>
    </submittedName>
</protein>
<dbReference type="InterPro" id="IPR039606">
    <property type="entry name" value="Phytol/farnesol_kinase"/>
</dbReference>
<proteinExistence type="inferred from homology"/>
<evidence type="ECO:0000256" key="8">
    <source>
        <dbReference type="ARBA" id="ARBA00022946"/>
    </source>
</evidence>
<evidence type="ECO:0000256" key="9">
    <source>
        <dbReference type="ARBA" id="ARBA00022989"/>
    </source>
</evidence>
<evidence type="ECO:0000256" key="7">
    <source>
        <dbReference type="ARBA" id="ARBA00022777"/>
    </source>
</evidence>
<evidence type="ECO:0000256" key="1">
    <source>
        <dbReference type="ARBA" id="ARBA00004508"/>
    </source>
</evidence>
<dbReference type="GO" id="GO:0031969">
    <property type="term" value="C:chloroplast membrane"/>
    <property type="evidence" value="ECO:0007669"/>
    <property type="project" value="UniProtKB-SubCell"/>
</dbReference>
<keyword evidence="13" id="KW-1185">Reference proteome</keyword>
<evidence type="ECO:0000256" key="4">
    <source>
        <dbReference type="ARBA" id="ARBA00022640"/>
    </source>
</evidence>
<feature type="transmembrane region" description="Helical" evidence="11">
    <location>
        <begin position="196"/>
        <end position="212"/>
    </location>
</feature>